<accession>A0A371E530</accession>
<dbReference type="OrthoDB" id="1433187at2759"/>
<organism evidence="1 2">
    <name type="scientific">Mucuna pruriens</name>
    <name type="common">Velvet bean</name>
    <name type="synonym">Dolichos pruriens</name>
    <dbReference type="NCBI Taxonomy" id="157652"/>
    <lineage>
        <taxon>Eukaryota</taxon>
        <taxon>Viridiplantae</taxon>
        <taxon>Streptophyta</taxon>
        <taxon>Embryophyta</taxon>
        <taxon>Tracheophyta</taxon>
        <taxon>Spermatophyta</taxon>
        <taxon>Magnoliopsida</taxon>
        <taxon>eudicotyledons</taxon>
        <taxon>Gunneridae</taxon>
        <taxon>Pentapetalae</taxon>
        <taxon>rosids</taxon>
        <taxon>fabids</taxon>
        <taxon>Fabales</taxon>
        <taxon>Fabaceae</taxon>
        <taxon>Papilionoideae</taxon>
        <taxon>50 kb inversion clade</taxon>
        <taxon>NPAAA clade</taxon>
        <taxon>indigoferoid/millettioid clade</taxon>
        <taxon>Phaseoleae</taxon>
        <taxon>Mucuna</taxon>
    </lineage>
</organism>
<reference evidence="1" key="1">
    <citation type="submission" date="2018-05" db="EMBL/GenBank/DDBJ databases">
        <title>Draft genome of Mucuna pruriens seed.</title>
        <authorList>
            <person name="Nnadi N.E."/>
            <person name="Vos R."/>
            <person name="Hasami M.H."/>
            <person name="Devisetty U.K."/>
            <person name="Aguiy J.C."/>
        </authorList>
    </citation>
    <scope>NUCLEOTIDE SEQUENCE [LARGE SCALE GENOMIC DNA]</scope>
    <source>
        <strain evidence="1">JCA_2017</strain>
    </source>
</reference>
<evidence type="ECO:0000313" key="1">
    <source>
        <dbReference type="EMBL" id="RDX61138.1"/>
    </source>
</evidence>
<name>A0A371E530_MUCPR</name>
<dbReference type="Proteomes" id="UP000257109">
    <property type="component" value="Unassembled WGS sequence"/>
</dbReference>
<proteinExistence type="predicted"/>
<comment type="caution">
    <text evidence="1">The sequence shown here is derived from an EMBL/GenBank/DDBJ whole genome shotgun (WGS) entry which is preliminary data.</text>
</comment>
<gene>
    <name evidence="1" type="ORF">CR513_60657</name>
</gene>
<dbReference type="AlphaFoldDB" id="A0A371E530"/>
<feature type="non-terminal residue" evidence="1">
    <location>
        <position position="1"/>
    </location>
</feature>
<sequence>MFYNLENDTSTMLRVPRDARRGSHDSNYDISIFSWGNVSIAHSSICLVRLRTYGTKKIERLHEHFLY</sequence>
<protein>
    <submittedName>
        <fullName evidence="1">Uncharacterized protein</fullName>
    </submittedName>
</protein>
<evidence type="ECO:0000313" key="2">
    <source>
        <dbReference type="Proteomes" id="UP000257109"/>
    </source>
</evidence>
<dbReference type="EMBL" id="QJKJ01016326">
    <property type="protein sequence ID" value="RDX61138.1"/>
    <property type="molecule type" value="Genomic_DNA"/>
</dbReference>
<keyword evidence="2" id="KW-1185">Reference proteome</keyword>